<reference evidence="2 3" key="1">
    <citation type="submission" date="2023-05" db="EMBL/GenBank/DDBJ databases">
        <title>Novel species of genus Flectobacillus isolated from stream in China.</title>
        <authorList>
            <person name="Lu H."/>
        </authorList>
    </citation>
    <scope>NUCLEOTIDE SEQUENCE [LARGE SCALE GENOMIC DNA]</scope>
    <source>
        <strain evidence="2 3">KCTC 42575</strain>
    </source>
</reference>
<proteinExistence type="predicted"/>
<keyword evidence="1" id="KW-0472">Membrane</keyword>
<evidence type="ECO:0000313" key="3">
    <source>
        <dbReference type="Proteomes" id="UP001236507"/>
    </source>
</evidence>
<sequence length="148" mass="16921">MGVSKFAYPEKVFFDHKSDPNTISFLSGVDIDLASECKFGLPTLEQVKFAITQTSYDYGEGEIIKDFGRQRWTNSLSKNGEIMTAIYIDNIDKIDSISFERGDENAILEFLWHLSKFCGSILFYVSAGNMTLVRTDRTMKRIREDLGY</sequence>
<dbReference type="RefSeq" id="WP_283346595.1">
    <property type="nucleotide sequence ID" value="NZ_JASHIF010000027.1"/>
</dbReference>
<keyword evidence="1" id="KW-1133">Transmembrane helix</keyword>
<dbReference type="EMBL" id="JASHIF010000027">
    <property type="protein sequence ID" value="MDI9862327.1"/>
    <property type="molecule type" value="Genomic_DNA"/>
</dbReference>
<organism evidence="2 3">
    <name type="scientific">Flectobacillus roseus</name>
    <dbReference type="NCBI Taxonomy" id="502259"/>
    <lineage>
        <taxon>Bacteria</taxon>
        <taxon>Pseudomonadati</taxon>
        <taxon>Bacteroidota</taxon>
        <taxon>Cytophagia</taxon>
        <taxon>Cytophagales</taxon>
        <taxon>Flectobacillaceae</taxon>
        <taxon>Flectobacillus</taxon>
    </lineage>
</organism>
<accession>A0ABT6YFF6</accession>
<evidence type="ECO:0000313" key="2">
    <source>
        <dbReference type="EMBL" id="MDI9862327.1"/>
    </source>
</evidence>
<feature type="transmembrane region" description="Helical" evidence="1">
    <location>
        <begin position="110"/>
        <end position="133"/>
    </location>
</feature>
<comment type="caution">
    <text evidence="2">The sequence shown here is derived from an EMBL/GenBank/DDBJ whole genome shotgun (WGS) entry which is preliminary data.</text>
</comment>
<protein>
    <submittedName>
        <fullName evidence="2">Uncharacterized protein</fullName>
    </submittedName>
</protein>
<evidence type="ECO:0000256" key="1">
    <source>
        <dbReference type="SAM" id="Phobius"/>
    </source>
</evidence>
<name>A0ABT6YFF6_9BACT</name>
<keyword evidence="3" id="KW-1185">Reference proteome</keyword>
<dbReference type="Proteomes" id="UP001236507">
    <property type="component" value="Unassembled WGS sequence"/>
</dbReference>
<gene>
    <name evidence="2" type="ORF">QM524_24095</name>
</gene>
<keyword evidence="1" id="KW-0812">Transmembrane</keyword>